<evidence type="ECO:0000259" key="1">
    <source>
        <dbReference type="SMART" id="SM00829"/>
    </source>
</evidence>
<proteinExistence type="predicted"/>
<dbReference type="GO" id="GO:0016491">
    <property type="term" value="F:oxidoreductase activity"/>
    <property type="evidence" value="ECO:0007669"/>
    <property type="project" value="InterPro"/>
</dbReference>
<dbReference type="SUPFAM" id="SSF51735">
    <property type="entry name" value="NAD(P)-binding Rossmann-fold domains"/>
    <property type="match status" value="1"/>
</dbReference>
<dbReference type="InterPro" id="IPR013149">
    <property type="entry name" value="ADH-like_C"/>
</dbReference>
<dbReference type="PANTHER" id="PTHR45033:SF2">
    <property type="entry name" value="ZINC-TYPE ALCOHOL DEHYDROGENASE-LIKE PROTEIN C1773.06C"/>
    <property type="match status" value="1"/>
</dbReference>
<dbReference type="GO" id="GO:0016874">
    <property type="term" value="F:ligase activity"/>
    <property type="evidence" value="ECO:0007669"/>
    <property type="project" value="UniProtKB-KW"/>
</dbReference>
<dbReference type="InterPro" id="IPR052711">
    <property type="entry name" value="Zinc_ADH-like"/>
</dbReference>
<reference evidence="2" key="1">
    <citation type="submission" date="2019-04" db="EMBL/GenBank/DDBJ databases">
        <title>Sequencing of skin fungus with MAO and IRED activity.</title>
        <authorList>
            <person name="Marsaioli A.J."/>
            <person name="Bonatto J.M.C."/>
            <person name="Reis Junior O."/>
        </authorList>
    </citation>
    <scope>NUCLEOTIDE SEQUENCE</scope>
    <source>
        <strain evidence="2">30M1</strain>
    </source>
</reference>
<keyword evidence="3" id="KW-1185">Reference proteome</keyword>
<name>A0A9P4TAD0_CURKU</name>
<dbReference type="SUPFAM" id="SSF50129">
    <property type="entry name" value="GroES-like"/>
    <property type="match status" value="1"/>
</dbReference>
<dbReference type="Gene3D" id="3.40.50.720">
    <property type="entry name" value="NAD(P)-binding Rossmann-like Domain"/>
    <property type="match status" value="2"/>
</dbReference>
<organism evidence="2 3">
    <name type="scientific">Curvularia kusanoi</name>
    <name type="common">Cochliobolus kusanoi</name>
    <dbReference type="NCBI Taxonomy" id="90978"/>
    <lineage>
        <taxon>Eukaryota</taxon>
        <taxon>Fungi</taxon>
        <taxon>Dikarya</taxon>
        <taxon>Ascomycota</taxon>
        <taxon>Pezizomycotina</taxon>
        <taxon>Dothideomycetes</taxon>
        <taxon>Pleosporomycetidae</taxon>
        <taxon>Pleosporales</taxon>
        <taxon>Pleosporineae</taxon>
        <taxon>Pleosporaceae</taxon>
        <taxon>Curvularia</taxon>
    </lineage>
</organism>
<dbReference type="PANTHER" id="PTHR45033">
    <property type="match status" value="1"/>
</dbReference>
<dbReference type="SMART" id="SM00829">
    <property type="entry name" value="PKS_ER"/>
    <property type="match status" value="1"/>
</dbReference>
<feature type="domain" description="Enoyl reductase (ER)" evidence="1">
    <location>
        <begin position="13"/>
        <end position="380"/>
    </location>
</feature>
<keyword evidence="2" id="KW-0436">Ligase</keyword>
<dbReference type="InterPro" id="IPR036291">
    <property type="entry name" value="NAD(P)-bd_dom_sf"/>
</dbReference>
<evidence type="ECO:0000313" key="2">
    <source>
        <dbReference type="EMBL" id="KAF2998658.1"/>
    </source>
</evidence>
<dbReference type="AlphaFoldDB" id="A0A9P4TAD0"/>
<protein>
    <submittedName>
        <fullName evidence="2">Isoleucine-tRNA ligase</fullName>
    </submittedName>
</protein>
<dbReference type="EMBL" id="SWKU01000019">
    <property type="protein sequence ID" value="KAF2998658.1"/>
    <property type="molecule type" value="Genomic_DNA"/>
</dbReference>
<dbReference type="Proteomes" id="UP000801428">
    <property type="component" value="Unassembled WGS sequence"/>
</dbReference>
<dbReference type="Pfam" id="PF00107">
    <property type="entry name" value="ADH_zinc_N"/>
    <property type="match status" value="1"/>
</dbReference>
<dbReference type="InterPro" id="IPR011032">
    <property type="entry name" value="GroES-like_sf"/>
</dbReference>
<dbReference type="CDD" id="cd08276">
    <property type="entry name" value="MDR7"/>
    <property type="match status" value="1"/>
</dbReference>
<dbReference type="OrthoDB" id="3509362at2759"/>
<dbReference type="Pfam" id="PF08240">
    <property type="entry name" value="ADH_N"/>
    <property type="match status" value="1"/>
</dbReference>
<accession>A0A9P4TAD0</accession>
<sequence length="385" mass="41323">MTNIAWTVPLSATSFHDLKQSSRPIPTAGPGEVLVRLTAVALNHRDLHVSSRPLIYPGRDGRGGDHIADLVPVCDGAGVIDSTGPSSRWAGREGTKVILHPNNWLSGDVQNLDIGTMYGAADSNGLLQQYITISDDRVIEAPKQLSASESASLLGAGCTAWAAIREALDGSFDGRLDSWQDGKRLQGKTILTQGTGGVTCFTIQVRAAYKNPSDQYADERIQIAAALGATVVVTSSSDNKLKLAKEIGATHGINYIKTPEWEKEVLRLTNSQGVDHVIELCGASTLLQSVNSARNGGLISVIGILSEHKDIDAGIVSKILQGGKIVKGVVMFSRDHTAEFARFVEKHQIKPIIAKEFEFQNARDALQALKDQTEVGKIVIKISDE</sequence>
<dbReference type="InterPro" id="IPR013154">
    <property type="entry name" value="ADH-like_N"/>
</dbReference>
<dbReference type="Gene3D" id="3.90.180.10">
    <property type="entry name" value="Medium-chain alcohol dehydrogenases, catalytic domain"/>
    <property type="match status" value="2"/>
</dbReference>
<comment type="caution">
    <text evidence="2">The sequence shown here is derived from an EMBL/GenBank/DDBJ whole genome shotgun (WGS) entry which is preliminary data.</text>
</comment>
<dbReference type="InterPro" id="IPR020843">
    <property type="entry name" value="ER"/>
</dbReference>
<evidence type="ECO:0000313" key="3">
    <source>
        <dbReference type="Proteomes" id="UP000801428"/>
    </source>
</evidence>
<gene>
    <name evidence="2" type="primary">ISM1_2</name>
    <name evidence="2" type="ORF">E8E13_007976</name>
</gene>